<dbReference type="EMBL" id="JAQQAF010000009">
    <property type="protein sequence ID" value="KAJ8459622.1"/>
    <property type="molecule type" value="Genomic_DNA"/>
</dbReference>
<gene>
    <name evidence="2" type="ORF">OPV22_032548</name>
</gene>
<comment type="caution">
    <text evidence="2">The sequence shown here is derived from an EMBL/GenBank/DDBJ whole genome shotgun (WGS) entry which is preliminary data.</text>
</comment>
<name>A0AAV8PVQ7_ENSVE</name>
<organism evidence="2 3">
    <name type="scientific">Ensete ventricosum</name>
    <name type="common">Abyssinian banana</name>
    <name type="synonym">Musa ensete</name>
    <dbReference type="NCBI Taxonomy" id="4639"/>
    <lineage>
        <taxon>Eukaryota</taxon>
        <taxon>Viridiplantae</taxon>
        <taxon>Streptophyta</taxon>
        <taxon>Embryophyta</taxon>
        <taxon>Tracheophyta</taxon>
        <taxon>Spermatophyta</taxon>
        <taxon>Magnoliopsida</taxon>
        <taxon>Liliopsida</taxon>
        <taxon>Zingiberales</taxon>
        <taxon>Musaceae</taxon>
        <taxon>Ensete</taxon>
    </lineage>
</organism>
<evidence type="ECO:0000256" key="1">
    <source>
        <dbReference type="SAM" id="MobiDB-lite"/>
    </source>
</evidence>
<keyword evidence="3" id="KW-1185">Reference proteome</keyword>
<accession>A0AAV8PVQ7</accession>
<proteinExistence type="predicted"/>
<dbReference type="Proteomes" id="UP001222027">
    <property type="component" value="Unassembled WGS sequence"/>
</dbReference>
<reference evidence="2 3" key="1">
    <citation type="submission" date="2022-12" db="EMBL/GenBank/DDBJ databases">
        <title>Chromosome-scale assembly of the Ensete ventricosum genome.</title>
        <authorList>
            <person name="Dussert Y."/>
            <person name="Stocks J."/>
            <person name="Wendawek A."/>
            <person name="Woldeyes F."/>
            <person name="Nichols R.A."/>
            <person name="Borrell J.S."/>
        </authorList>
    </citation>
    <scope>NUCLEOTIDE SEQUENCE [LARGE SCALE GENOMIC DNA]</scope>
    <source>
        <strain evidence="3">cv. Maze</strain>
        <tissue evidence="2">Seeds</tissue>
    </source>
</reference>
<evidence type="ECO:0000313" key="2">
    <source>
        <dbReference type="EMBL" id="KAJ8459622.1"/>
    </source>
</evidence>
<protein>
    <submittedName>
        <fullName evidence="2">Uncharacterized protein</fullName>
    </submittedName>
</protein>
<sequence>MALTLVSLLSAPSAPPSSSPIVTSYRLLPDCRILLSNDNNSSPSVLSKEGAVVILLTSDDFDPIVSLLLISIINILAGDFLLGTIVLTDTSSDSPSDNKSTVRKGILLD</sequence>
<feature type="compositionally biased region" description="Polar residues" evidence="1">
    <location>
        <begin position="89"/>
        <end position="99"/>
    </location>
</feature>
<dbReference type="AlphaFoldDB" id="A0AAV8PVQ7"/>
<feature type="region of interest" description="Disordered" evidence="1">
    <location>
        <begin position="89"/>
        <end position="109"/>
    </location>
</feature>
<evidence type="ECO:0000313" key="3">
    <source>
        <dbReference type="Proteomes" id="UP001222027"/>
    </source>
</evidence>